<accession>A0AAJ3YZV7</accession>
<keyword evidence="4 5" id="KW-0472">Membrane</keyword>
<evidence type="ECO:0000256" key="3">
    <source>
        <dbReference type="ARBA" id="ARBA00022989"/>
    </source>
</evidence>
<feature type="transmembrane region" description="Helical" evidence="5">
    <location>
        <begin position="37"/>
        <end position="58"/>
    </location>
</feature>
<keyword evidence="2 5" id="KW-0812">Transmembrane</keyword>
<organism evidence="6 7">
    <name type="scientific">Bacillus glycinifermentans</name>
    <dbReference type="NCBI Taxonomy" id="1664069"/>
    <lineage>
        <taxon>Bacteria</taxon>
        <taxon>Bacillati</taxon>
        <taxon>Bacillota</taxon>
        <taxon>Bacilli</taxon>
        <taxon>Bacillales</taxon>
        <taxon>Bacillaceae</taxon>
        <taxon>Bacillus</taxon>
    </lineage>
</organism>
<feature type="transmembrane region" description="Helical" evidence="5">
    <location>
        <begin position="92"/>
        <end position="111"/>
    </location>
</feature>
<feature type="transmembrane region" description="Helical" evidence="5">
    <location>
        <begin position="65"/>
        <end position="86"/>
    </location>
</feature>
<keyword evidence="3 5" id="KW-1133">Transmembrane helix</keyword>
<dbReference type="KEGG" id="bgy:BGLY_2780"/>
<dbReference type="InterPro" id="IPR032808">
    <property type="entry name" value="DoxX"/>
</dbReference>
<dbReference type="Proteomes" id="UP000288675">
    <property type="component" value="Chromosome"/>
</dbReference>
<evidence type="ECO:0000256" key="4">
    <source>
        <dbReference type="ARBA" id="ARBA00023136"/>
    </source>
</evidence>
<dbReference type="EMBL" id="CP035232">
    <property type="protein sequence ID" value="QAT65913.1"/>
    <property type="molecule type" value="Genomic_DNA"/>
</dbReference>
<evidence type="ECO:0000256" key="1">
    <source>
        <dbReference type="ARBA" id="ARBA00004141"/>
    </source>
</evidence>
<gene>
    <name evidence="6" type="ORF">EQZ20_14050</name>
</gene>
<dbReference type="Pfam" id="PF13564">
    <property type="entry name" value="DoxX_2"/>
    <property type="match status" value="1"/>
</dbReference>
<sequence>MIPIVMKACLAAFMFTGGVIKILHVPFQVEHWRHYQYPLWFLTVTGCLEIAGALIMAWGIWNPNLAVAAGILFFLLMMGAIHAHIFRARQSVFTAIPAAICSIASVIIVLLELNAGF</sequence>
<dbReference type="GeneID" id="82853792"/>
<dbReference type="RefSeq" id="WP_099047057.1">
    <property type="nucleotide sequence ID" value="NZ_CP035232.1"/>
</dbReference>
<name>A0AAJ3YZV7_9BACI</name>
<evidence type="ECO:0000256" key="2">
    <source>
        <dbReference type="ARBA" id="ARBA00022692"/>
    </source>
</evidence>
<protein>
    <submittedName>
        <fullName evidence="6">DoxX family protein</fullName>
    </submittedName>
</protein>
<proteinExistence type="predicted"/>
<evidence type="ECO:0000313" key="6">
    <source>
        <dbReference type="EMBL" id="QAT65913.1"/>
    </source>
</evidence>
<dbReference type="GO" id="GO:0016020">
    <property type="term" value="C:membrane"/>
    <property type="evidence" value="ECO:0007669"/>
    <property type="project" value="UniProtKB-SubCell"/>
</dbReference>
<reference evidence="6 7" key="1">
    <citation type="submission" date="2019-01" db="EMBL/GenBank/DDBJ databases">
        <title>Genome sequence of Bacillus glycinifermentans SRCM103574.</title>
        <authorList>
            <person name="Kong H.-J."/>
            <person name="Jeong S.-Y."/>
            <person name="Jeong D.-Y."/>
        </authorList>
    </citation>
    <scope>NUCLEOTIDE SEQUENCE [LARGE SCALE GENOMIC DNA]</scope>
    <source>
        <strain evidence="6 7">SRCM103574</strain>
    </source>
</reference>
<comment type="subcellular location">
    <subcellularLocation>
        <location evidence="1">Membrane</location>
        <topology evidence="1">Multi-pass membrane protein</topology>
    </subcellularLocation>
</comment>
<evidence type="ECO:0000313" key="7">
    <source>
        <dbReference type="Proteomes" id="UP000288675"/>
    </source>
</evidence>
<evidence type="ECO:0000256" key="5">
    <source>
        <dbReference type="SAM" id="Phobius"/>
    </source>
</evidence>
<dbReference type="AlphaFoldDB" id="A0AAJ3YZV7"/>